<dbReference type="Proteomes" id="UP000281468">
    <property type="component" value="Unassembled WGS sequence"/>
</dbReference>
<accession>A0A3M7CS10</accession>
<evidence type="ECO:0000313" key="3">
    <source>
        <dbReference type="EMBL" id="RMY70102.1"/>
    </source>
</evidence>
<dbReference type="EMBL" id="QWIQ01000656">
    <property type="protein sequence ID" value="RMY80120.1"/>
    <property type="molecule type" value="Genomic_DNA"/>
</dbReference>
<reference evidence="5 6" key="1">
    <citation type="journal article" date="2018" name="BMC Genomics">
        <title>Genomic evidence for intraspecific hybridization in a clonal and extremely halotolerant yeast.</title>
        <authorList>
            <person name="Gostincar C."/>
            <person name="Stajich J.E."/>
            <person name="Zupancic J."/>
            <person name="Zalar P."/>
            <person name="Gunde-Cimerman N."/>
        </authorList>
    </citation>
    <scope>NUCLEOTIDE SEQUENCE [LARGE SCALE GENOMIC DNA]</scope>
    <source>
        <strain evidence="3 6">EXF-10513</strain>
        <strain evidence="4 7">EXF-171</strain>
        <strain evidence="2 5">EXF-2682</strain>
    </source>
</reference>
<dbReference type="AlphaFoldDB" id="A0A3M7CS10"/>
<gene>
    <name evidence="4" type="ORF">D0862_12879</name>
    <name evidence="2" type="ORF">D0863_13527</name>
    <name evidence="3" type="ORF">D0864_10964</name>
</gene>
<evidence type="ECO:0000313" key="6">
    <source>
        <dbReference type="Proteomes" id="UP000269539"/>
    </source>
</evidence>
<evidence type="ECO:0000313" key="4">
    <source>
        <dbReference type="EMBL" id="RMY80120.1"/>
    </source>
</evidence>
<dbReference type="Proteomes" id="UP000269276">
    <property type="component" value="Unassembled WGS sequence"/>
</dbReference>
<comment type="caution">
    <text evidence="2">The sequence shown here is derived from an EMBL/GenBank/DDBJ whole genome shotgun (WGS) entry which is preliminary data.</text>
</comment>
<dbReference type="Proteomes" id="UP000269539">
    <property type="component" value="Unassembled WGS sequence"/>
</dbReference>
<evidence type="ECO:0000313" key="5">
    <source>
        <dbReference type="Proteomes" id="UP000269276"/>
    </source>
</evidence>
<sequence>MLSLDTTPLPCYFTYHPPSYNHFSTETPCASPLLSPHEPSSPDPANPLLAYREPQPLPCVSHAESNDHFMQVQTAAAHTKAPHRPSPHPLQNMLYTSSESSADSDDSTSSSDSIGSDLTSPIESARCSRCQRTPSLDVRTGKSNMVSYGLNLWYCTRCAAMVGFKTG</sequence>
<feature type="region of interest" description="Disordered" evidence="1">
    <location>
        <begin position="71"/>
        <end position="120"/>
    </location>
</feature>
<feature type="compositionally biased region" description="Low complexity" evidence="1">
    <location>
        <begin position="96"/>
        <end position="120"/>
    </location>
</feature>
<evidence type="ECO:0000256" key="1">
    <source>
        <dbReference type="SAM" id="MobiDB-lite"/>
    </source>
</evidence>
<evidence type="ECO:0000313" key="2">
    <source>
        <dbReference type="EMBL" id="RMY54793.1"/>
    </source>
</evidence>
<name>A0A3M7CS10_HORWE</name>
<protein>
    <submittedName>
        <fullName evidence="2">Uncharacterized protein</fullName>
    </submittedName>
</protein>
<dbReference type="EMBL" id="QWIP01000775">
    <property type="protein sequence ID" value="RMY54793.1"/>
    <property type="molecule type" value="Genomic_DNA"/>
</dbReference>
<proteinExistence type="predicted"/>
<organism evidence="2 5">
    <name type="scientific">Hortaea werneckii</name>
    <name type="common">Black yeast</name>
    <name type="synonym">Cladosporium werneckii</name>
    <dbReference type="NCBI Taxonomy" id="91943"/>
    <lineage>
        <taxon>Eukaryota</taxon>
        <taxon>Fungi</taxon>
        <taxon>Dikarya</taxon>
        <taxon>Ascomycota</taxon>
        <taxon>Pezizomycotina</taxon>
        <taxon>Dothideomycetes</taxon>
        <taxon>Dothideomycetidae</taxon>
        <taxon>Mycosphaerellales</taxon>
        <taxon>Teratosphaeriaceae</taxon>
        <taxon>Hortaea</taxon>
    </lineage>
</organism>
<feature type="region of interest" description="Disordered" evidence="1">
    <location>
        <begin position="31"/>
        <end position="52"/>
    </location>
</feature>
<dbReference type="OrthoDB" id="3920481at2759"/>
<evidence type="ECO:0000313" key="7">
    <source>
        <dbReference type="Proteomes" id="UP000281468"/>
    </source>
</evidence>
<dbReference type="EMBL" id="QWIO01001539">
    <property type="protein sequence ID" value="RMY70102.1"/>
    <property type="molecule type" value="Genomic_DNA"/>
</dbReference>